<dbReference type="GO" id="GO:0016301">
    <property type="term" value="F:kinase activity"/>
    <property type="evidence" value="ECO:0007669"/>
    <property type="project" value="UniProtKB-KW"/>
</dbReference>
<dbReference type="InterPro" id="IPR000842">
    <property type="entry name" value="PRib_PP_synth_CS"/>
</dbReference>
<keyword evidence="11" id="KW-0418">Kinase</keyword>
<keyword evidence="5" id="KW-0963">Cytoplasm</keyword>
<dbReference type="InterPro" id="IPR005946">
    <property type="entry name" value="Rib-P_diPkinase"/>
</dbReference>
<feature type="region of interest" description="Disordered" evidence="17">
    <location>
        <begin position="222"/>
        <end position="366"/>
    </location>
</feature>
<evidence type="ECO:0000256" key="12">
    <source>
        <dbReference type="ARBA" id="ARBA00022840"/>
    </source>
</evidence>
<comment type="similarity">
    <text evidence="3">Belongs to the ribose-phosphate pyrophosphokinase family.</text>
</comment>
<feature type="compositionally biased region" description="Acidic residues" evidence="17">
    <location>
        <begin position="280"/>
        <end position="292"/>
    </location>
</feature>
<protein>
    <recommendedName>
        <fullName evidence="14">Ribose-phosphate pyrophosphokinase 1</fullName>
        <ecNumber evidence="4">2.7.6.1</ecNumber>
    </recommendedName>
    <alternativeName>
        <fullName evidence="16">Phosphoribosyl pyrophosphate synthase 1</fullName>
    </alternativeName>
</protein>
<dbReference type="FunFam" id="3.40.50.2020:FF:000043">
    <property type="entry name" value="Ribose-phosphate pyrophosphokinase 1"/>
    <property type="match status" value="1"/>
</dbReference>
<dbReference type="InterPro" id="IPR029099">
    <property type="entry name" value="Pribosyltran_N"/>
</dbReference>
<name>A0A9Q8T601_9PEZI</name>
<evidence type="ECO:0000256" key="17">
    <source>
        <dbReference type="SAM" id="MobiDB-lite"/>
    </source>
</evidence>
<evidence type="ECO:0000256" key="10">
    <source>
        <dbReference type="ARBA" id="ARBA00022741"/>
    </source>
</evidence>
<reference evidence="19" key="1">
    <citation type="journal article" date="2021" name="Mol. Plant Microbe Interact.">
        <title>Complete Genome Sequence of the Plant-Pathogenic Fungus Colletotrichum lupini.</title>
        <authorList>
            <person name="Baroncelli R."/>
            <person name="Pensec F."/>
            <person name="Da Lio D."/>
            <person name="Boufleur T."/>
            <person name="Vicente I."/>
            <person name="Sarrocco S."/>
            <person name="Picot A."/>
            <person name="Baraldi E."/>
            <person name="Sukno S."/>
            <person name="Thon M."/>
            <person name="Le Floch G."/>
        </authorList>
    </citation>
    <scope>NUCLEOTIDE SEQUENCE</scope>
    <source>
        <strain evidence="19">IMI 504893</strain>
    </source>
</reference>
<dbReference type="KEGG" id="clup:CLUP02_15470"/>
<evidence type="ECO:0000256" key="9">
    <source>
        <dbReference type="ARBA" id="ARBA00022727"/>
    </source>
</evidence>
<comment type="catalytic activity">
    <reaction evidence="15">
        <text>D-ribose 5-phosphate + ATP = 5-phospho-alpha-D-ribose 1-diphosphate + AMP + H(+)</text>
        <dbReference type="Rhea" id="RHEA:15609"/>
        <dbReference type="ChEBI" id="CHEBI:15378"/>
        <dbReference type="ChEBI" id="CHEBI:30616"/>
        <dbReference type="ChEBI" id="CHEBI:58017"/>
        <dbReference type="ChEBI" id="CHEBI:78346"/>
        <dbReference type="ChEBI" id="CHEBI:456215"/>
        <dbReference type="EC" id="2.7.6.1"/>
    </reaction>
</comment>
<sequence>MRGTLIFAGSSCPVLTNQICENLGMAPAQAELTQFSNGETSVRILTSVREKDVFVVQSGSAKVNDTIMELLIMISACNGGSANKITAVLPYFPYSRQSKKKSHRGAITARMLANLLGVAGVKHVITVDLHASQMQGFFKCPVDNLHAEPLIARWIRHNVPNWKEAVVVSKNAGGTKRVTSLADALKLNFGMVTTEKNRKGTNMTSSMIMHHLDNLDREPVLETTREPPRPSTPPAAPGRAARIRTDAHGSPQFTSAPRSHPRSMDDRPTTPTQSKPGDGSVDDDDEEEGDAQYDDRRAHEVTHGRLVQGHIVDDDYPSPAASTVSGSVQGDDPMTMSHASSFFAPEPHALGGSGDAAPESDEEDEVLKDPKVEHMITLVGDVKNRTVFIVDDMIDKPNSWIAAAETVVKKGRAKKVYCMATHGVFGGDSLDQLQACECIDTILVTNSFPIPEDQAKRCPKLVVLDLSFLLAEAIRRNHYGESISPLFSGERACKDCLGYSSPDTASFSAFSYLGLAQGFSFFIEFQYVCGILGGDRHFSAAFWATTAKSGMAKRWLQPKKIRVPKETLVGLAQHQHKACMACARVPQLIHLFSPLPDGSLGCIHRITLSYLSHQRCCFLNSRGPVHPRTGLERSVGRLIFDSKKIPLPVVFMTATASGTVGVCADFYTRTAYP</sequence>
<evidence type="ECO:0000313" key="19">
    <source>
        <dbReference type="EMBL" id="UQC89939.1"/>
    </source>
</evidence>
<dbReference type="PANTHER" id="PTHR10210">
    <property type="entry name" value="RIBOSE-PHOSPHATE DIPHOSPHOKINASE FAMILY MEMBER"/>
    <property type="match status" value="1"/>
</dbReference>
<dbReference type="SMART" id="SM01400">
    <property type="entry name" value="Pribosyltran_N"/>
    <property type="match status" value="1"/>
</dbReference>
<evidence type="ECO:0000256" key="5">
    <source>
        <dbReference type="ARBA" id="ARBA00022490"/>
    </source>
</evidence>
<dbReference type="SUPFAM" id="SSF53271">
    <property type="entry name" value="PRTase-like"/>
    <property type="match status" value="2"/>
</dbReference>
<keyword evidence="10" id="KW-0547">Nucleotide-binding</keyword>
<evidence type="ECO:0000313" key="20">
    <source>
        <dbReference type="Proteomes" id="UP000830671"/>
    </source>
</evidence>
<dbReference type="FunFam" id="3.40.50.2020:FF:000017">
    <property type="entry name" value="Ribose-phosphate pyrophosphokinase 1"/>
    <property type="match status" value="1"/>
</dbReference>
<keyword evidence="12" id="KW-0067">ATP-binding</keyword>
<keyword evidence="8" id="KW-0479">Metal-binding</keyword>
<dbReference type="AlphaFoldDB" id="A0A9Q8T601"/>
<organism evidence="19 20">
    <name type="scientific">Colletotrichum lupini</name>
    <dbReference type="NCBI Taxonomy" id="145971"/>
    <lineage>
        <taxon>Eukaryota</taxon>
        <taxon>Fungi</taxon>
        <taxon>Dikarya</taxon>
        <taxon>Ascomycota</taxon>
        <taxon>Pezizomycotina</taxon>
        <taxon>Sordariomycetes</taxon>
        <taxon>Hypocreomycetidae</taxon>
        <taxon>Glomerellales</taxon>
        <taxon>Glomerellaceae</taxon>
        <taxon>Colletotrichum</taxon>
        <taxon>Colletotrichum acutatum species complex</taxon>
    </lineage>
</organism>
<dbReference type="GO" id="GO:0004749">
    <property type="term" value="F:ribose phosphate diphosphokinase activity"/>
    <property type="evidence" value="ECO:0007669"/>
    <property type="project" value="UniProtKB-EC"/>
</dbReference>
<dbReference type="Pfam" id="PF13793">
    <property type="entry name" value="Pribosyltran_N"/>
    <property type="match status" value="1"/>
</dbReference>
<accession>A0A9Q8T601</accession>
<dbReference type="GO" id="GO:0005524">
    <property type="term" value="F:ATP binding"/>
    <property type="evidence" value="ECO:0007669"/>
    <property type="project" value="UniProtKB-KW"/>
</dbReference>
<evidence type="ECO:0000256" key="7">
    <source>
        <dbReference type="ARBA" id="ARBA00022679"/>
    </source>
</evidence>
<evidence type="ECO:0000256" key="11">
    <source>
        <dbReference type="ARBA" id="ARBA00022777"/>
    </source>
</evidence>
<evidence type="ECO:0000256" key="3">
    <source>
        <dbReference type="ARBA" id="ARBA00006478"/>
    </source>
</evidence>
<dbReference type="GO" id="GO:0006015">
    <property type="term" value="P:5-phosphoribose 1-diphosphate biosynthetic process"/>
    <property type="evidence" value="ECO:0007669"/>
    <property type="project" value="TreeGrafter"/>
</dbReference>
<keyword evidence="7" id="KW-0808">Transferase</keyword>
<dbReference type="GO" id="GO:0006164">
    <property type="term" value="P:purine nucleotide biosynthetic process"/>
    <property type="evidence" value="ECO:0007669"/>
    <property type="project" value="TreeGrafter"/>
</dbReference>
<dbReference type="Gene3D" id="3.40.50.2020">
    <property type="match status" value="3"/>
</dbReference>
<keyword evidence="20" id="KW-1185">Reference proteome</keyword>
<dbReference type="EMBL" id="CP019480">
    <property type="protein sequence ID" value="UQC89939.1"/>
    <property type="molecule type" value="Genomic_DNA"/>
</dbReference>
<dbReference type="PROSITE" id="PS00114">
    <property type="entry name" value="PRPP_SYNTHASE"/>
    <property type="match status" value="1"/>
</dbReference>
<keyword evidence="6" id="KW-0597">Phosphoprotein</keyword>
<dbReference type="GO" id="GO:0005737">
    <property type="term" value="C:cytoplasm"/>
    <property type="evidence" value="ECO:0007669"/>
    <property type="project" value="UniProtKB-SubCell"/>
</dbReference>
<evidence type="ECO:0000256" key="14">
    <source>
        <dbReference type="ARBA" id="ARBA00040334"/>
    </source>
</evidence>
<dbReference type="CDD" id="cd06223">
    <property type="entry name" value="PRTases_typeI"/>
    <property type="match status" value="2"/>
</dbReference>
<evidence type="ECO:0000256" key="8">
    <source>
        <dbReference type="ARBA" id="ARBA00022723"/>
    </source>
</evidence>
<dbReference type="EC" id="2.7.6.1" evidence="4"/>
<dbReference type="InterPro" id="IPR029057">
    <property type="entry name" value="PRTase-like"/>
</dbReference>
<proteinExistence type="inferred from homology"/>
<evidence type="ECO:0000256" key="2">
    <source>
        <dbReference type="ARBA" id="ARBA00004996"/>
    </source>
</evidence>
<dbReference type="Proteomes" id="UP000830671">
    <property type="component" value="Chromosome 8"/>
</dbReference>
<dbReference type="InterPro" id="IPR000836">
    <property type="entry name" value="PRTase_dom"/>
</dbReference>
<keyword evidence="13" id="KW-0460">Magnesium</keyword>
<gene>
    <name evidence="19" type="ORF">CLUP02_15470</name>
</gene>
<dbReference type="GO" id="GO:0009156">
    <property type="term" value="P:ribonucleoside monophosphate biosynthetic process"/>
    <property type="evidence" value="ECO:0007669"/>
    <property type="project" value="InterPro"/>
</dbReference>
<dbReference type="PANTHER" id="PTHR10210:SF57">
    <property type="entry name" value="RIBOSE-PHOSPHATE DIPHOSPHOKINASE"/>
    <property type="match status" value="1"/>
</dbReference>
<dbReference type="Pfam" id="PF14572">
    <property type="entry name" value="Pribosyl_synth"/>
    <property type="match status" value="1"/>
</dbReference>
<comment type="pathway">
    <text evidence="2">Metabolic intermediate biosynthesis; 5-phospho-alpha-D-ribose 1-diphosphate biosynthesis; 5-phospho-alpha-D-ribose 1-diphosphate from D-ribose 5-phosphate (route I): step 1/1.</text>
</comment>
<evidence type="ECO:0000256" key="16">
    <source>
        <dbReference type="ARBA" id="ARBA00077829"/>
    </source>
</evidence>
<evidence type="ECO:0000256" key="15">
    <source>
        <dbReference type="ARBA" id="ARBA00049535"/>
    </source>
</evidence>
<dbReference type="RefSeq" id="XP_049151540.1">
    <property type="nucleotide sequence ID" value="XM_049294394.1"/>
</dbReference>
<comment type="subcellular location">
    <subcellularLocation>
        <location evidence="1">Cytoplasm</location>
    </subcellularLocation>
</comment>
<evidence type="ECO:0000259" key="18">
    <source>
        <dbReference type="Pfam" id="PF13793"/>
    </source>
</evidence>
<feature type="domain" description="Ribose-phosphate pyrophosphokinase N-terminal" evidence="18">
    <location>
        <begin position="5"/>
        <end position="120"/>
    </location>
</feature>
<evidence type="ECO:0000256" key="6">
    <source>
        <dbReference type="ARBA" id="ARBA00022553"/>
    </source>
</evidence>
<evidence type="ECO:0000256" key="4">
    <source>
        <dbReference type="ARBA" id="ARBA00013247"/>
    </source>
</evidence>
<evidence type="ECO:0000256" key="13">
    <source>
        <dbReference type="ARBA" id="ARBA00022842"/>
    </source>
</evidence>
<feature type="compositionally biased region" description="Basic and acidic residues" evidence="17">
    <location>
        <begin position="293"/>
        <end position="303"/>
    </location>
</feature>
<evidence type="ECO:0000256" key="1">
    <source>
        <dbReference type="ARBA" id="ARBA00004496"/>
    </source>
</evidence>
<dbReference type="GeneID" id="73349404"/>
<dbReference type="NCBIfam" id="TIGR01251">
    <property type="entry name" value="ribP_PPkin"/>
    <property type="match status" value="1"/>
</dbReference>
<keyword evidence="9" id="KW-0545">Nucleotide biosynthesis</keyword>
<dbReference type="GO" id="GO:0000287">
    <property type="term" value="F:magnesium ion binding"/>
    <property type="evidence" value="ECO:0007669"/>
    <property type="project" value="InterPro"/>
</dbReference>
<dbReference type="GO" id="GO:0002189">
    <property type="term" value="C:ribose phosphate diphosphokinase complex"/>
    <property type="evidence" value="ECO:0007669"/>
    <property type="project" value="TreeGrafter"/>
</dbReference>